<dbReference type="InterPro" id="IPR001633">
    <property type="entry name" value="EAL_dom"/>
</dbReference>
<dbReference type="CDD" id="cd01948">
    <property type="entry name" value="EAL"/>
    <property type="match status" value="1"/>
</dbReference>
<dbReference type="Proteomes" id="UP001161422">
    <property type="component" value="Unassembled WGS sequence"/>
</dbReference>
<dbReference type="Gene3D" id="3.20.20.450">
    <property type="entry name" value="EAL domain"/>
    <property type="match status" value="1"/>
</dbReference>
<protein>
    <submittedName>
        <fullName evidence="5">Diguanylate cyclase</fullName>
    </submittedName>
</protein>
<dbReference type="SMART" id="SM00052">
    <property type="entry name" value="EAL"/>
    <property type="match status" value="1"/>
</dbReference>
<feature type="transmembrane region" description="Helical" evidence="2">
    <location>
        <begin position="135"/>
        <end position="156"/>
    </location>
</feature>
<keyword evidence="2" id="KW-0812">Transmembrane</keyword>
<feature type="domain" description="GGDEF" evidence="4">
    <location>
        <begin position="250"/>
        <end position="381"/>
    </location>
</feature>
<dbReference type="Gene3D" id="3.30.70.270">
    <property type="match status" value="1"/>
</dbReference>
<dbReference type="Pfam" id="PF00990">
    <property type="entry name" value="GGDEF"/>
    <property type="match status" value="1"/>
</dbReference>
<evidence type="ECO:0000256" key="1">
    <source>
        <dbReference type="SAM" id="Coils"/>
    </source>
</evidence>
<dbReference type="PROSITE" id="PS50887">
    <property type="entry name" value="GGDEF"/>
    <property type="match status" value="1"/>
</dbReference>
<dbReference type="InterPro" id="IPR029787">
    <property type="entry name" value="Nucleotide_cyclase"/>
</dbReference>
<evidence type="ECO:0000259" key="4">
    <source>
        <dbReference type="PROSITE" id="PS50887"/>
    </source>
</evidence>
<dbReference type="PROSITE" id="PS50883">
    <property type="entry name" value="EAL"/>
    <property type="match status" value="1"/>
</dbReference>
<keyword evidence="2" id="KW-1133">Transmembrane helix</keyword>
<dbReference type="InterPro" id="IPR000160">
    <property type="entry name" value="GGDEF_dom"/>
</dbReference>
<dbReference type="InterPro" id="IPR050706">
    <property type="entry name" value="Cyclic-di-GMP_PDE-like"/>
</dbReference>
<evidence type="ECO:0000313" key="5">
    <source>
        <dbReference type="EMBL" id="GLP97882.1"/>
    </source>
</evidence>
<dbReference type="SMART" id="SM00267">
    <property type="entry name" value="GGDEF"/>
    <property type="match status" value="1"/>
</dbReference>
<comment type="caution">
    <text evidence="5">The sequence shown here is derived from an EMBL/GenBank/DDBJ whole genome shotgun (WGS) entry which is preliminary data.</text>
</comment>
<dbReference type="InterPro" id="IPR035919">
    <property type="entry name" value="EAL_sf"/>
</dbReference>
<keyword evidence="2" id="KW-0472">Membrane</keyword>
<reference evidence="5" key="1">
    <citation type="journal article" date="2014" name="Int. J. Syst. Evol. Microbiol.">
        <title>Complete genome sequence of Corynebacterium casei LMG S-19264T (=DSM 44701T), isolated from a smear-ripened cheese.</title>
        <authorList>
            <consortium name="US DOE Joint Genome Institute (JGI-PGF)"/>
            <person name="Walter F."/>
            <person name="Albersmeier A."/>
            <person name="Kalinowski J."/>
            <person name="Ruckert C."/>
        </authorList>
    </citation>
    <scope>NUCLEOTIDE SEQUENCE</scope>
    <source>
        <strain evidence="5">NBRC 101628</strain>
    </source>
</reference>
<dbReference type="SUPFAM" id="SSF55073">
    <property type="entry name" value="Nucleotide cyclase"/>
    <property type="match status" value="1"/>
</dbReference>
<keyword evidence="6" id="KW-1185">Reference proteome</keyword>
<dbReference type="SUPFAM" id="SSF141868">
    <property type="entry name" value="EAL domain-like"/>
    <property type="match status" value="1"/>
</dbReference>
<dbReference type="PANTHER" id="PTHR33121">
    <property type="entry name" value="CYCLIC DI-GMP PHOSPHODIESTERASE PDEF"/>
    <property type="match status" value="1"/>
</dbReference>
<dbReference type="PANTHER" id="PTHR33121:SF79">
    <property type="entry name" value="CYCLIC DI-GMP PHOSPHODIESTERASE PDED-RELATED"/>
    <property type="match status" value="1"/>
</dbReference>
<sequence>MGFSKTFLLMLSIVLLCVGLVQSHLYVVVAQDNLEQQQRRIAAAVTTLDDIDSDGFALYQQLSATQRLSFFQYAATEDFNRNYTFGQLLEKPSITGQILSWYGANQPKKQFLGRGAVTFRPDSQTVQSLLARQLLVSWIIVLTSLILLGFSFFSAFRRIRNQIRYAANYISRIPSFRFESIEVSRLSNESQPLADALSETRVELKQKIEALQEKCESLARTSNLDAVSGLATRVRFIEQLEQTLSQSQQQIGVLITVRASELGMVNQTQGMGGGDNYLAEVAQSLRAVIGAHPKAEAFRLASSDFAAILPLATRKDAQRFCEALKTRYDDLQASLGLNACAYTAAVCYESGMNALELLGMADTTVNLAQSLGPNSFSIYEEQHGSASVSEHQWQNVVRHVIANRKVFFLQQSIQPMRNDVRAYRELLARFSNENNDPIPTATVIAMAERYGLAPQLDKMIIQNALQLLSQDIGFKGAFAINISAMSAHNTEFVAWLRDTCSKNKALAGRLVFEISEAGLQSNLAASQSFVREVHKTGARVSVERFGLAFTSFRFFREVRPDFIKLAGEYSHGIDQNRDNAFFVRMVVDIARRMGILVFATSVERQQEKMELERLLVDGLQGYYIGQPEVMNLSQKEAQPN</sequence>
<dbReference type="AlphaFoldDB" id="A0AA37S029"/>
<gene>
    <name evidence="5" type="ORF">GCM10007895_31890</name>
</gene>
<proteinExistence type="predicted"/>
<feature type="coiled-coil region" evidence="1">
    <location>
        <begin position="194"/>
        <end position="221"/>
    </location>
</feature>
<dbReference type="Pfam" id="PF00563">
    <property type="entry name" value="EAL"/>
    <property type="match status" value="1"/>
</dbReference>
<organism evidence="5 6">
    <name type="scientific">Paraferrimonas sedimenticola</name>
    <dbReference type="NCBI Taxonomy" id="375674"/>
    <lineage>
        <taxon>Bacteria</taxon>
        <taxon>Pseudomonadati</taxon>
        <taxon>Pseudomonadota</taxon>
        <taxon>Gammaproteobacteria</taxon>
        <taxon>Alteromonadales</taxon>
        <taxon>Ferrimonadaceae</taxon>
        <taxon>Paraferrimonas</taxon>
    </lineage>
</organism>
<dbReference type="InterPro" id="IPR043128">
    <property type="entry name" value="Rev_trsase/Diguanyl_cyclase"/>
</dbReference>
<name>A0AA37S029_9GAMM</name>
<dbReference type="RefSeq" id="WP_095506808.1">
    <property type="nucleotide sequence ID" value="NZ_BSNC01000012.1"/>
</dbReference>
<dbReference type="EMBL" id="BSNC01000012">
    <property type="protein sequence ID" value="GLP97882.1"/>
    <property type="molecule type" value="Genomic_DNA"/>
</dbReference>
<dbReference type="GO" id="GO:0071111">
    <property type="term" value="F:cyclic-guanylate-specific phosphodiesterase activity"/>
    <property type="evidence" value="ECO:0007669"/>
    <property type="project" value="InterPro"/>
</dbReference>
<reference evidence="5" key="2">
    <citation type="submission" date="2023-01" db="EMBL/GenBank/DDBJ databases">
        <title>Draft genome sequence of Paraferrimonas sedimenticola strain NBRC 101628.</title>
        <authorList>
            <person name="Sun Q."/>
            <person name="Mori K."/>
        </authorList>
    </citation>
    <scope>NUCLEOTIDE SEQUENCE</scope>
    <source>
        <strain evidence="5">NBRC 101628</strain>
    </source>
</reference>
<evidence type="ECO:0000256" key="2">
    <source>
        <dbReference type="SAM" id="Phobius"/>
    </source>
</evidence>
<evidence type="ECO:0000313" key="6">
    <source>
        <dbReference type="Proteomes" id="UP001161422"/>
    </source>
</evidence>
<accession>A0AA37S029</accession>
<keyword evidence="1" id="KW-0175">Coiled coil</keyword>
<feature type="domain" description="EAL" evidence="3">
    <location>
        <begin position="390"/>
        <end position="640"/>
    </location>
</feature>
<evidence type="ECO:0000259" key="3">
    <source>
        <dbReference type="PROSITE" id="PS50883"/>
    </source>
</evidence>